<keyword evidence="4" id="KW-0411">Iron-sulfur</keyword>
<evidence type="ECO:0000256" key="1">
    <source>
        <dbReference type="ARBA" id="ARBA00022691"/>
    </source>
</evidence>
<dbReference type="SFLD" id="SFLDS00029">
    <property type="entry name" value="Radical_SAM"/>
    <property type="match status" value="1"/>
</dbReference>
<reference evidence="7" key="1">
    <citation type="journal article" date="2019" name="Int. J. Syst. Evol. Microbiol.">
        <title>The Global Catalogue of Microorganisms (GCM) 10K type strain sequencing project: providing services to taxonomists for standard genome sequencing and annotation.</title>
        <authorList>
            <consortium name="The Broad Institute Genomics Platform"/>
            <consortium name="The Broad Institute Genome Sequencing Center for Infectious Disease"/>
            <person name="Wu L."/>
            <person name="Ma J."/>
        </authorList>
    </citation>
    <scope>NUCLEOTIDE SEQUENCE [LARGE SCALE GENOMIC DNA]</scope>
    <source>
        <strain evidence="7">JCM 16908</strain>
    </source>
</reference>
<protein>
    <submittedName>
        <fullName evidence="6">Radical SAM protein</fullName>
    </submittedName>
</protein>
<evidence type="ECO:0000256" key="3">
    <source>
        <dbReference type="ARBA" id="ARBA00023004"/>
    </source>
</evidence>
<dbReference type="RefSeq" id="WP_344939584.1">
    <property type="nucleotide sequence ID" value="NZ_BAAAZR010000007.1"/>
</dbReference>
<dbReference type="SUPFAM" id="SSF102114">
    <property type="entry name" value="Radical SAM enzymes"/>
    <property type="match status" value="1"/>
</dbReference>
<gene>
    <name evidence="6" type="ORF">GCM10022226_31460</name>
</gene>
<keyword evidence="3" id="KW-0408">Iron</keyword>
<evidence type="ECO:0000256" key="2">
    <source>
        <dbReference type="ARBA" id="ARBA00022723"/>
    </source>
</evidence>
<keyword evidence="7" id="KW-1185">Reference proteome</keyword>
<dbReference type="EMBL" id="BAAAZR010000007">
    <property type="protein sequence ID" value="GAA3808899.1"/>
    <property type="molecule type" value="Genomic_DNA"/>
</dbReference>
<sequence length="383" mass="40488">MRTSRTRQTQGDAITSRPIAGASHASSCYFRTTVPDGQRKALVQITEKCNLRCAHCFVSATQYGDTMTMNDLEDKVVPRLAVAGVTRVTLTGGEPFAHPDPLGVIQLFQTAGMSVGVCTNATLTSDKHIEALAAMPGVHVNVSLDGFAADSHGKFRGDRASFAITVDTVRRFAAAGLLQGLLCTPNRLAEVTEYEQLCAFAVECGAQYVLMNPLSSMGRGAKAKKALATADAVMSDIAARTAPFAGQLELVNIRFPNEAGLPLAGCEAGRIIYVFTSGEVTACPYLVFAARTAVSRHDPGEFIVGNIYTDPDIGQRLDAYNLHDRYRVGANSTCSACSMEQRCGKGCPAAVVAVGGRIGDLDAEQCPVTAGRVPAGRLLPVVP</sequence>
<keyword evidence="1" id="KW-0949">S-adenosyl-L-methionine</keyword>
<dbReference type="Gene3D" id="3.20.20.70">
    <property type="entry name" value="Aldolase class I"/>
    <property type="match status" value="1"/>
</dbReference>
<evidence type="ECO:0000259" key="5">
    <source>
        <dbReference type="PROSITE" id="PS51918"/>
    </source>
</evidence>
<proteinExistence type="predicted"/>
<dbReference type="CDD" id="cd01335">
    <property type="entry name" value="Radical_SAM"/>
    <property type="match status" value="1"/>
</dbReference>
<name>A0ABP7I6E7_9ACTN</name>
<dbReference type="PANTHER" id="PTHR11228:SF7">
    <property type="entry name" value="PQQA PEPTIDE CYCLASE"/>
    <property type="match status" value="1"/>
</dbReference>
<dbReference type="Proteomes" id="UP001500888">
    <property type="component" value="Unassembled WGS sequence"/>
</dbReference>
<dbReference type="Pfam" id="PF04055">
    <property type="entry name" value="Radical_SAM"/>
    <property type="match status" value="1"/>
</dbReference>
<dbReference type="InterPro" id="IPR058240">
    <property type="entry name" value="rSAM_sf"/>
</dbReference>
<keyword evidence="2" id="KW-0479">Metal-binding</keyword>
<feature type="domain" description="Radical SAM core" evidence="5">
    <location>
        <begin position="35"/>
        <end position="254"/>
    </location>
</feature>
<dbReference type="SFLD" id="SFLDG01067">
    <property type="entry name" value="SPASM/twitch_domain_containing"/>
    <property type="match status" value="1"/>
</dbReference>
<dbReference type="PROSITE" id="PS51918">
    <property type="entry name" value="RADICAL_SAM"/>
    <property type="match status" value="1"/>
</dbReference>
<comment type="caution">
    <text evidence="6">The sequence shown here is derived from an EMBL/GenBank/DDBJ whole genome shotgun (WGS) entry which is preliminary data.</text>
</comment>
<evidence type="ECO:0000313" key="7">
    <source>
        <dbReference type="Proteomes" id="UP001500888"/>
    </source>
</evidence>
<organism evidence="6 7">
    <name type="scientific">Sphaerisporangium flaviroseum</name>
    <dbReference type="NCBI Taxonomy" id="509199"/>
    <lineage>
        <taxon>Bacteria</taxon>
        <taxon>Bacillati</taxon>
        <taxon>Actinomycetota</taxon>
        <taxon>Actinomycetes</taxon>
        <taxon>Streptosporangiales</taxon>
        <taxon>Streptosporangiaceae</taxon>
        <taxon>Sphaerisporangium</taxon>
    </lineage>
</organism>
<accession>A0ABP7I6E7</accession>
<dbReference type="InterPro" id="IPR050377">
    <property type="entry name" value="Radical_SAM_PqqE_MftC-like"/>
</dbReference>
<dbReference type="InterPro" id="IPR013785">
    <property type="entry name" value="Aldolase_TIM"/>
</dbReference>
<dbReference type="PANTHER" id="PTHR11228">
    <property type="entry name" value="RADICAL SAM DOMAIN PROTEIN"/>
    <property type="match status" value="1"/>
</dbReference>
<evidence type="ECO:0000256" key="4">
    <source>
        <dbReference type="ARBA" id="ARBA00023014"/>
    </source>
</evidence>
<evidence type="ECO:0000313" key="6">
    <source>
        <dbReference type="EMBL" id="GAA3808899.1"/>
    </source>
</evidence>
<dbReference type="InterPro" id="IPR007197">
    <property type="entry name" value="rSAM"/>
</dbReference>